<name>A0A0E0G3M4_ORYNI</name>
<sequence>MWASPIGTRSVGVSTEQETPTCRIEKSCKAKVTNTCNHFIVEENIAWLKITILEFAKSSWNSSLMLFGPNPRVLRDDNPWSGGMLPVNLLKERARKVTEITKLWWQLPMEAVPWKIEPPHVCEVAQCRADHTKKVEVGEVQRHHTATTASSQATRHSDASACVGSLLMSDLNDMSARRSMVDEESKAGDTWLKKHERKTMASKRSSWVWSIAIAAIVGCLSAV</sequence>
<evidence type="ECO:0000313" key="1">
    <source>
        <dbReference type="EnsemblPlants" id="ONIVA02G09920.1"/>
    </source>
</evidence>
<protein>
    <submittedName>
        <fullName evidence="1">Uncharacterized protein</fullName>
    </submittedName>
</protein>
<reference evidence="1" key="1">
    <citation type="submission" date="2015-04" db="UniProtKB">
        <authorList>
            <consortium name="EnsemblPlants"/>
        </authorList>
    </citation>
    <scope>IDENTIFICATION</scope>
    <source>
        <strain evidence="1">SL10</strain>
    </source>
</reference>
<dbReference type="HOGENOM" id="CLU_1386145_0_0_1"/>
<reference evidence="1" key="2">
    <citation type="submission" date="2018-04" db="EMBL/GenBank/DDBJ databases">
        <title>OnivRS2 (Oryza nivara Reference Sequence Version 2).</title>
        <authorList>
            <person name="Zhang J."/>
            <person name="Kudrna D."/>
            <person name="Lee S."/>
            <person name="Talag J."/>
            <person name="Rajasekar S."/>
            <person name="Welchert J."/>
            <person name="Hsing Y.-I."/>
            <person name="Wing R.A."/>
        </authorList>
    </citation>
    <scope>NUCLEOTIDE SEQUENCE [LARGE SCALE GENOMIC DNA]</scope>
    <source>
        <strain evidence="1">SL10</strain>
    </source>
</reference>
<keyword evidence="2" id="KW-1185">Reference proteome</keyword>
<accession>A0A0E0G3M4</accession>
<organism evidence="1">
    <name type="scientific">Oryza nivara</name>
    <name type="common">Indian wild rice</name>
    <name type="synonym">Oryza sativa f. spontanea</name>
    <dbReference type="NCBI Taxonomy" id="4536"/>
    <lineage>
        <taxon>Eukaryota</taxon>
        <taxon>Viridiplantae</taxon>
        <taxon>Streptophyta</taxon>
        <taxon>Embryophyta</taxon>
        <taxon>Tracheophyta</taxon>
        <taxon>Spermatophyta</taxon>
        <taxon>Magnoliopsida</taxon>
        <taxon>Liliopsida</taxon>
        <taxon>Poales</taxon>
        <taxon>Poaceae</taxon>
        <taxon>BOP clade</taxon>
        <taxon>Oryzoideae</taxon>
        <taxon>Oryzeae</taxon>
        <taxon>Oryzinae</taxon>
        <taxon>Oryza</taxon>
    </lineage>
</organism>
<proteinExistence type="predicted"/>
<dbReference type="Proteomes" id="UP000006591">
    <property type="component" value="Chromosome 2"/>
</dbReference>
<dbReference type="Gramene" id="ONIVA02G09920.1">
    <property type="protein sequence ID" value="ONIVA02G09920.1"/>
    <property type="gene ID" value="ONIVA02G09920"/>
</dbReference>
<dbReference type="AlphaFoldDB" id="A0A0E0G3M4"/>
<evidence type="ECO:0000313" key="2">
    <source>
        <dbReference type="Proteomes" id="UP000006591"/>
    </source>
</evidence>
<dbReference type="EnsemblPlants" id="ONIVA02G09920.1">
    <property type="protein sequence ID" value="ONIVA02G09920.1"/>
    <property type="gene ID" value="ONIVA02G09920"/>
</dbReference>